<dbReference type="RefSeq" id="WP_255259297.1">
    <property type="nucleotide sequence ID" value="NZ_FWZC01000033.1"/>
</dbReference>
<name>A0A9X8SDC5_9BACI</name>
<feature type="signal peptide" evidence="1">
    <location>
        <begin position="1"/>
        <end position="21"/>
    </location>
</feature>
<dbReference type="AlphaFoldDB" id="A0A9X8SDC5"/>
<evidence type="ECO:0000313" key="3">
    <source>
        <dbReference type="Proteomes" id="UP000194435"/>
    </source>
</evidence>
<dbReference type="Proteomes" id="UP000194435">
    <property type="component" value="Unassembled WGS sequence"/>
</dbReference>
<organism evidence="2 3">
    <name type="scientific">Bacillus paranthracis</name>
    <dbReference type="NCBI Taxonomy" id="2026186"/>
    <lineage>
        <taxon>Bacteria</taxon>
        <taxon>Bacillati</taxon>
        <taxon>Bacillota</taxon>
        <taxon>Bacilli</taxon>
        <taxon>Bacillales</taxon>
        <taxon>Bacillaceae</taxon>
        <taxon>Bacillus</taxon>
        <taxon>Bacillus cereus group</taxon>
    </lineage>
</organism>
<comment type="caution">
    <text evidence="2">The sequence shown here is derived from an EMBL/GenBank/DDBJ whole genome shotgun (WGS) entry which is preliminary data.</text>
</comment>
<feature type="chain" id="PRO_5040984180" description="Phr family secreted Rap phosphatase inhibitor" evidence="1">
    <location>
        <begin position="22"/>
        <end position="42"/>
    </location>
</feature>
<reference evidence="2 3" key="1">
    <citation type="submission" date="2017-04" db="EMBL/GenBank/DDBJ databases">
        <authorList>
            <person name="Criscuolo A."/>
        </authorList>
    </citation>
    <scope>NUCLEOTIDE SEQUENCE [LARGE SCALE GENOMIC DNA]</scope>
    <source>
        <strain evidence="2">16-00221</strain>
    </source>
</reference>
<accession>A0A9X8SDC5</accession>
<evidence type="ECO:0000256" key="1">
    <source>
        <dbReference type="SAM" id="SignalP"/>
    </source>
</evidence>
<dbReference type="EMBL" id="FWZC01000033">
    <property type="protein sequence ID" value="SME02676.1"/>
    <property type="molecule type" value="Genomic_DNA"/>
</dbReference>
<evidence type="ECO:0008006" key="4">
    <source>
        <dbReference type="Google" id="ProtNLM"/>
    </source>
</evidence>
<evidence type="ECO:0000313" key="2">
    <source>
        <dbReference type="EMBL" id="SME02676.1"/>
    </source>
</evidence>
<protein>
    <recommendedName>
        <fullName evidence="4">Phr family secreted Rap phosphatase inhibitor</fullName>
    </recommendedName>
</protein>
<proteinExistence type="predicted"/>
<sequence length="42" mass="4505">MKKLAILCTVSLILLSGLSISEKNKVQNPNNVQYMVDPGGMG</sequence>
<gene>
    <name evidence="2" type="ORF">BACERE00221_02135</name>
</gene>
<keyword evidence="1" id="KW-0732">Signal</keyword>